<protein>
    <submittedName>
        <fullName evidence="2">Uncharacterized protein</fullName>
    </submittedName>
</protein>
<dbReference type="OrthoDB" id="6427809at2759"/>
<feature type="region of interest" description="Disordered" evidence="1">
    <location>
        <begin position="1"/>
        <end position="24"/>
    </location>
</feature>
<evidence type="ECO:0000256" key="1">
    <source>
        <dbReference type="SAM" id="MobiDB-lite"/>
    </source>
</evidence>
<keyword evidence="3" id="KW-1185">Reference proteome</keyword>
<accession>A0A0M9A2M7</accession>
<feature type="region of interest" description="Disordered" evidence="1">
    <location>
        <begin position="232"/>
        <end position="256"/>
    </location>
</feature>
<gene>
    <name evidence="2" type="ORF">WN51_12507</name>
</gene>
<proteinExistence type="predicted"/>
<sequence>MRRSESFHHVSHIARKDQCSSQGGSDSGLFYVTDFNLEPLVTRRPRSIEAPKSPNLLTKSLDRIDEGLDSMIDIVITEERSQWSSSKYQSKTKKSREKRTLARSKSSRLEDSRSCFELGSKAKKEESKSKQNLKSDEFYSGYVSNKQLRSDELYEEQRNREWNDINCSRRNELDLDCTQLILMKNGARRNSFCQNENIGNRFLNKSMDSGIFAGRTYDTFGLGKSRFNAGKYSGNQQMKESPIGRRSTTSSTAGRKAAKFTKYKTNVNHAPKFLNDNAHTLQNVEEKRKNSYPKNFYAYPPTKSENALEPAPDCKNDDKIARLIPLLVAANFSAVSTSHADGYVSEIVVLNTLDFYALTCRNCEKAEENNGREWKKEEQGEI</sequence>
<feature type="compositionally biased region" description="Basic and acidic residues" evidence="1">
    <location>
        <begin position="1"/>
        <end position="18"/>
    </location>
</feature>
<name>A0A0M9A2M7_9HYME</name>
<reference evidence="2 3" key="1">
    <citation type="submission" date="2015-07" db="EMBL/GenBank/DDBJ databases">
        <title>The genome of Melipona quadrifasciata.</title>
        <authorList>
            <person name="Pan H."/>
            <person name="Kapheim K."/>
        </authorList>
    </citation>
    <scope>NUCLEOTIDE SEQUENCE [LARGE SCALE GENOMIC DNA]</scope>
    <source>
        <strain evidence="2">0111107301</strain>
        <tissue evidence="2">Whole body</tissue>
    </source>
</reference>
<evidence type="ECO:0000313" key="2">
    <source>
        <dbReference type="EMBL" id="KOX76020.1"/>
    </source>
</evidence>
<organism evidence="2 3">
    <name type="scientific">Melipona quadrifasciata</name>
    <dbReference type="NCBI Taxonomy" id="166423"/>
    <lineage>
        <taxon>Eukaryota</taxon>
        <taxon>Metazoa</taxon>
        <taxon>Ecdysozoa</taxon>
        <taxon>Arthropoda</taxon>
        <taxon>Hexapoda</taxon>
        <taxon>Insecta</taxon>
        <taxon>Pterygota</taxon>
        <taxon>Neoptera</taxon>
        <taxon>Endopterygota</taxon>
        <taxon>Hymenoptera</taxon>
        <taxon>Apocrita</taxon>
        <taxon>Aculeata</taxon>
        <taxon>Apoidea</taxon>
        <taxon>Anthophila</taxon>
        <taxon>Apidae</taxon>
        <taxon>Melipona</taxon>
    </lineage>
</organism>
<dbReference type="EMBL" id="KQ435755">
    <property type="protein sequence ID" value="KOX76020.1"/>
    <property type="molecule type" value="Genomic_DNA"/>
</dbReference>
<evidence type="ECO:0000313" key="3">
    <source>
        <dbReference type="Proteomes" id="UP000053105"/>
    </source>
</evidence>
<feature type="compositionally biased region" description="Basic residues" evidence="1">
    <location>
        <begin position="90"/>
        <end position="106"/>
    </location>
</feature>
<feature type="region of interest" description="Disordered" evidence="1">
    <location>
        <begin position="85"/>
        <end position="106"/>
    </location>
</feature>
<dbReference type="AlphaFoldDB" id="A0A0M9A2M7"/>
<dbReference type="Proteomes" id="UP000053105">
    <property type="component" value="Unassembled WGS sequence"/>
</dbReference>
<dbReference type="STRING" id="166423.A0A0M9A2M7"/>